<protein>
    <submittedName>
        <fullName evidence="1">Genomic scaffold, ProqFM164S03</fullName>
    </submittedName>
</protein>
<gene>
    <name evidence="1" type="ORF">PROQFM164_S03g001789</name>
</gene>
<accession>W6QZR9</accession>
<dbReference type="EMBL" id="HG792017">
    <property type="protein sequence ID" value="CDM35062.1"/>
    <property type="molecule type" value="Genomic_DNA"/>
</dbReference>
<name>W6QZR9_PENRF</name>
<evidence type="ECO:0000313" key="2">
    <source>
        <dbReference type="Proteomes" id="UP000030686"/>
    </source>
</evidence>
<reference evidence="1" key="1">
    <citation type="journal article" date="2014" name="Nat. Commun.">
        <title>Multiple recent horizontal transfers of a large genomic region in cheese making fungi.</title>
        <authorList>
            <person name="Cheeseman K."/>
            <person name="Ropars J."/>
            <person name="Renault P."/>
            <person name="Dupont J."/>
            <person name="Gouzy J."/>
            <person name="Branca A."/>
            <person name="Abraham A.L."/>
            <person name="Ceppi M."/>
            <person name="Conseiller E."/>
            <person name="Debuchy R."/>
            <person name="Malagnac F."/>
            <person name="Goarin A."/>
            <person name="Silar P."/>
            <person name="Lacoste S."/>
            <person name="Sallet E."/>
            <person name="Bensimon A."/>
            <person name="Giraud T."/>
            <person name="Brygoo Y."/>
        </authorList>
    </citation>
    <scope>NUCLEOTIDE SEQUENCE [LARGE SCALE GENOMIC DNA]</scope>
    <source>
        <strain evidence="1">FM164</strain>
    </source>
</reference>
<evidence type="ECO:0000313" key="1">
    <source>
        <dbReference type="EMBL" id="CDM35062.1"/>
    </source>
</evidence>
<proteinExistence type="predicted"/>
<sequence>MGIKICEVNFIHVFHLQNFTVNPVSIEAATACCGTVVPGTGPVCIDLSPLAASTSLWVRQFQNFEPLLPG</sequence>
<organism evidence="1 2">
    <name type="scientific">Penicillium roqueforti (strain FM164)</name>
    <dbReference type="NCBI Taxonomy" id="1365484"/>
    <lineage>
        <taxon>Eukaryota</taxon>
        <taxon>Fungi</taxon>
        <taxon>Dikarya</taxon>
        <taxon>Ascomycota</taxon>
        <taxon>Pezizomycotina</taxon>
        <taxon>Eurotiomycetes</taxon>
        <taxon>Eurotiomycetidae</taxon>
        <taxon>Eurotiales</taxon>
        <taxon>Aspergillaceae</taxon>
        <taxon>Penicillium</taxon>
    </lineage>
</organism>
<dbReference type="AlphaFoldDB" id="W6QZR9"/>
<dbReference type="Proteomes" id="UP000030686">
    <property type="component" value="Unassembled WGS sequence"/>
</dbReference>
<keyword evidence="2" id="KW-1185">Reference proteome</keyword>